<protein>
    <submittedName>
        <fullName evidence="2">DUF2382 domain-containing protein</fullName>
    </submittedName>
</protein>
<organism evidence="2 3">
    <name type="scientific">Fibrella aquatilis</name>
    <dbReference type="NCBI Taxonomy" id="2817059"/>
    <lineage>
        <taxon>Bacteria</taxon>
        <taxon>Pseudomonadati</taxon>
        <taxon>Bacteroidota</taxon>
        <taxon>Cytophagia</taxon>
        <taxon>Cytophagales</taxon>
        <taxon>Spirosomataceae</taxon>
        <taxon>Fibrella</taxon>
    </lineage>
</organism>
<reference evidence="2 3" key="1">
    <citation type="submission" date="2021-03" db="EMBL/GenBank/DDBJ databases">
        <title>Fibrella sp. HMF5036 genome sequencing and assembly.</title>
        <authorList>
            <person name="Kang H."/>
            <person name="Kim H."/>
            <person name="Bae S."/>
            <person name="Joh K."/>
        </authorList>
    </citation>
    <scope>NUCLEOTIDE SEQUENCE [LARGE SCALE GENOMIC DNA]</scope>
    <source>
        <strain evidence="2 3">HMF5036</strain>
    </source>
</reference>
<name>A0A939G9D6_9BACT</name>
<proteinExistence type="predicted"/>
<gene>
    <name evidence="2" type="ORF">J2I48_27925</name>
</gene>
<dbReference type="InterPro" id="IPR052967">
    <property type="entry name" value="Stress_Response_Assoc"/>
</dbReference>
<dbReference type="PANTHER" id="PTHR38463">
    <property type="entry name" value="STRESS RESPONSE PROTEIN YSNF"/>
    <property type="match status" value="1"/>
</dbReference>
<dbReference type="AlphaFoldDB" id="A0A939G9D6"/>
<feature type="domain" description="DUF2382" evidence="1">
    <location>
        <begin position="165"/>
        <end position="273"/>
    </location>
</feature>
<accession>A0A939G9D6</accession>
<dbReference type="PANTHER" id="PTHR38463:SF1">
    <property type="entry name" value="STRESS RESPONSE PROTEIN YSNF"/>
    <property type="match status" value="1"/>
</dbReference>
<comment type="caution">
    <text evidence="2">The sequence shown here is derived from an EMBL/GenBank/DDBJ whole genome shotgun (WGS) entry which is preliminary data.</text>
</comment>
<evidence type="ECO:0000259" key="1">
    <source>
        <dbReference type="Pfam" id="PF09557"/>
    </source>
</evidence>
<dbReference type="EMBL" id="JAFMYU010000041">
    <property type="protein sequence ID" value="MBO0934872.1"/>
    <property type="molecule type" value="Genomic_DNA"/>
</dbReference>
<sequence length="300" mass="32481">MSQTVVGIFDTATEAQSAVEALVNSGFNRDQIDLSARTGDFNQSYTDDSDSHDEGGIGGFFSSLFGTNDDEDRRRTYETVGKRGSIVTVHVDESDDAEQAADILDEYGAVDVDEKAAQYATNSYANTGSAVGAGVSGTANTYDLTAGTTDTTDVVRDGDTLSVPIIEENLQVGKRTEQTGGVRLRSRIIEKPVEESVRLRSERVVVQRNPVDRAATDADFTAFKEGEVSLTETAERAVVGKEARVVEEVTLGKTVDEHDEVIRDTVRRTDVDVEQLNPTVDTTLKTDNTTYTTGNDTRSV</sequence>
<dbReference type="RefSeq" id="WP_207338837.1">
    <property type="nucleotide sequence ID" value="NZ_JAFMYU010000041.1"/>
</dbReference>
<evidence type="ECO:0000313" key="2">
    <source>
        <dbReference type="EMBL" id="MBO0934872.1"/>
    </source>
</evidence>
<dbReference type="InterPro" id="IPR019060">
    <property type="entry name" value="DUF2382"/>
</dbReference>
<dbReference type="Proteomes" id="UP000664795">
    <property type="component" value="Unassembled WGS sequence"/>
</dbReference>
<keyword evidence="3" id="KW-1185">Reference proteome</keyword>
<evidence type="ECO:0000313" key="3">
    <source>
        <dbReference type="Proteomes" id="UP000664795"/>
    </source>
</evidence>
<dbReference type="Pfam" id="PF09557">
    <property type="entry name" value="DUF2382"/>
    <property type="match status" value="1"/>
</dbReference>